<reference evidence="2" key="1">
    <citation type="journal article" date="2018" name="Nat. Microbiol.">
        <title>Leveraging single-cell genomics to expand the fungal tree of life.</title>
        <authorList>
            <person name="Ahrendt S.R."/>
            <person name="Quandt C.A."/>
            <person name="Ciobanu D."/>
            <person name="Clum A."/>
            <person name="Salamov A."/>
            <person name="Andreopoulos B."/>
            <person name="Cheng J.F."/>
            <person name="Woyke T."/>
            <person name="Pelin A."/>
            <person name="Henrissat B."/>
            <person name="Reynolds N.K."/>
            <person name="Benny G.L."/>
            <person name="Smith M.E."/>
            <person name="James T.Y."/>
            <person name="Grigoriev I.V."/>
        </authorList>
    </citation>
    <scope>NUCLEOTIDE SEQUENCE [LARGE SCALE GENOMIC DNA]</scope>
    <source>
        <strain evidence="2">Benny S71-1</strain>
    </source>
</reference>
<organism evidence="1 2">
    <name type="scientific">Syncephalis pseudoplumigaleata</name>
    <dbReference type="NCBI Taxonomy" id="1712513"/>
    <lineage>
        <taxon>Eukaryota</taxon>
        <taxon>Fungi</taxon>
        <taxon>Fungi incertae sedis</taxon>
        <taxon>Zoopagomycota</taxon>
        <taxon>Zoopagomycotina</taxon>
        <taxon>Zoopagomycetes</taxon>
        <taxon>Zoopagales</taxon>
        <taxon>Piptocephalidaceae</taxon>
        <taxon>Syncephalis</taxon>
    </lineage>
</organism>
<accession>A0A4V1J1Y6</accession>
<dbReference type="EMBL" id="KZ989358">
    <property type="protein sequence ID" value="RKP26689.1"/>
    <property type="molecule type" value="Genomic_DNA"/>
</dbReference>
<keyword evidence="2" id="KW-1185">Reference proteome</keyword>
<evidence type="ECO:0008006" key="3">
    <source>
        <dbReference type="Google" id="ProtNLM"/>
    </source>
</evidence>
<dbReference type="SUPFAM" id="SSF46689">
    <property type="entry name" value="Homeodomain-like"/>
    <property type="match status" value="1"/>
</dbReference>
<dbReference type="OrthoDB" id="3268173at2759"/>
<dbReference type="Proteomes" id="UP000278143">
    <property type="component" value="Unassembled WGS sequence"/>
</dbReference>
<dbReference type="Pfam" id="PF13384">
    <property type="entry name" value="HTH_23"/>
    <property type="match status" value="1"/>
</dbReference>
<proteinExistence type="predicted"/>
<dbReference type="InterPro" id="IPR009057">
    <property type="entry name" value="Homeodomain-like_sf"/>
</dbReference>
<dbReference type="Gene3D" id="1.10.10.10">
    <property type="entry name" value="Winged helix-like DNA-binding domain superfamily/Winged helix DNA-binding domain"/>
    <property type="match status" value="1"/>
</dbReference>
<dbReference type="AlphaFoldDB" id="A0A4V1J1Y6"/>
<gene>
    <name evidence="1" type="ORF">SYNPS1DRAFT_13850</name>
</gene>
<sequence>MRATSKDIQLQTIKLLNDGLSERTIAKAVGISNSTVNNIKRAHGLIIPKQKGGRAPKLSKRTRHYCLRLVKTGKAKSAAEVARCLKDELDIDVSAVTVRRVLHDLGSATYKKGPESKLAPHHDKARLA</sequence>
<evidence type="ECO:0000313" key="2">
    <source>
        <dbReference type="Proteomes" id="UP000278143"/>
    </source>
</evidence>
<dbReference type="InterPro" id="IPR036388">
    <property type="entry name" value="WH-like_DNA-bd_sf"/>
</dbReference>
<protein>
    <recommendedName>
        <fullName evidence="3">Transposase Tc1-like domain-containing protein</fullName>
    </recommendedName>
</protein>
<name>A0A4V1J1Y6_9FUNG</name>
<evidence type="ECO:0000313" key="1">
    <source>
        <dbReference type="EMBL" id="RKP26689.1"/>
    </source>
</evidence>